<accession>A0A6J5NIJ1</accession>
<name>A0A6J5NIJ1_9CAUD</name>
<evidence type="ECO:0000313" key="2">
    <source>
        <dbReference type="EMBL" id="CAB4155194.1"/>
    </source>
</evidence>
<dbReference type="InterPro" id="IPR057696">
    <property type="entry name" value="DUF7936"/>
</dbReference>
<protein>
    <recommendedName>
        <fullName evidence="1">DUF7936 domain-containing protein</fullName>
    </recommendedName>
</protein>
<reference evidence="2" key="1">
    <citation type="submission" date="2020-04" db="EMBL/GenBank/DDBJ databases">
        <authorList>
            <person name="Chiriac C."/>
            <person name="Salcher M."/>
            <person name="Ghai R."/>
            <person name="Kavagutti S V."/>
        </authorList>
    </citation>
    <scope>NUCLEOTIDE SEQUENCE</scope>
</reference>
<proteinExistence type="predicted"/>
<sequence>MTTVFSWAIANLEHETVDGFVFTAHYTISAKDAVYSAGAYGSIGFERPDSLVAYSDITEEMVVEWVKDALTEEKVTSICEALQSQLDEQAAPTKAAGVPWNNAVS</sequence>
<evidence type="ECO:0000259" key="1">
    <source>
        <dbReference type="Pfam" id="PF25590"/>
    </source>
</evidence>
<gene>
    <name evidence="2" type="ORF">UFOVP649_100</name>
</gene>
<feature type="domain" description="DUF7936" evidence="1">
    <location>
        <begin position="4"/>
        <end position="100"/>
    </location>
</feature>
<dbReference type="Pfam" id="PF25590">
    <property type="entry name" value="DUF7936"/>
    <property type="match status" value="1"/>
</dbReference>
<dbReference type="EMBL" id="LR796624">
    <property type="protein sequence ID" value="CAB4155194.1"/>
    <property type="molecule type" value="Genomic_DNA"/>
</dbReference>
<organism evidence="2">
    <name type="scientific">uncultured Caudovirales phage</name>
    <dbReference type="NCBI Taxonomy" id="2100421"/>
    <lineage>
        <taxon>Viruses</taxon>
        <taxon>Duplodnaviria</taxon>
        <taxon>Heunggongvirae</taxon>
        <taxon>Uroviricota</taxon>
        <taxon>Caudoviricetes</taxon>
        <taxon>Peduoviridae</taxon>
        <taxon>Maltschvirus</taxon>
        <taxon>Maltschvirus maltsch</taxon>
    </lineage>
</organism>